<evidence type="ECO:0000256" key="1">
    <source>
        <dbReference type="ARBA" id="ARBA00010617"/>
    </source>
</evidence>
<keyword evidence="7" id="KW-1185">Reference proteome</keyword>
<name>A0AA40DRN4_9PEZI</name>
<dbReference type="GO" id="GO:0005506">
    <property type="term" value="F:iron ion binding"/>
    <property type="evidence" value="ECO:0007669"/>
    <property type="project" value="InterPro"/>
</dbReference>
<keyword evidence="3" id="KW-0479">Metal-binding</keyword>
<dbReference type="Gene3D" id="1.10.630.10">
    <property type="entry name" value="Cytochrome P450"/>
    <property type="match status" value="2"/>
</dbReference>
<dbReference type="GO" id="GO:0004497">
    <property type="term" value="F:monooxygenase activity"/>
    <property type="evidence" value="ECO:0007669"/>
    <property type="project" value="InterPro"/>
</dbReference>
<comment type="similarity">
    <text evidence="1">Belongs to the cytochrome P450 family.</text>
</comment>
<dbReference type="GO" id="GO:0016705">
    <property type="term" value="F:oxidoreductase activity, acting on paired donors, with incorporation or reduction of molecular oxygen"/>
    <property type="evidence" value="ECO:0007669"/>
    <property type="project" value="InterPro"/>
</dbReference>
<evidence type="ECO:0000313" key="6">
    <source>
        <dbReference type="EMBL" id="KAK0713659.1"/>
    </source>
</evidence>
<comment type="caution">
    <text evidence="6">The sequence shown here is derived from an EMBL/GenBank/DDBJ whole genome shotgun (WGS) entry which is preliminary data.</text>
</comment>
<keyword evidence="4" id="KW-0408">Iron</keyword>
<evidence type="ECO:0000313" key="7">
    <source>
        <dbReference type="Proteomes" id="UP001172101"/>
    </source>
</evidence>
<dbReference type="InterPro" id="IPR036396">
    <property type="entry name" value="Cyt_P450_sf"/>
</dbReference>
<dbReference type="InterPro" id="IPR001128">
    <property type="entry name" value="Cyt_P450"/>
</dbReference>
<dbReference type="InterPro" id="IPR050121">
    <property type="entry name" value="Cytochrome_P450_monoxygenase"/>
</dbReference>
<evidence type="ECO:0000256" key="4">
    <source>
        <dbReference type="ARBA" id="ARBA00023004"/>
    </source>
</evidence>
<evidence type="ECO:0000256" key="5">
    <source>
        <dbReference type="SAM" id="SignalP"/>
    </source>
</evidence>
<protein>
    <submittedName>
        <fullName evidence="6">Cytochrome P450</fullName>
    </submittedName>
</protein>
<dbReference type="RefSeq" id="XP_060294982.1">
    <property type="nucleotide sequence ID" value="XM_060446733.1"/>
</dbReference>
<evidence type="ECO:0000256" key="2">
    <source>
        <dbReference type="ARBA" id="ARBA00022617"/>
    </source>
</evidence>
<sequence length="419" mass="46962">MTLLNTTAVLVSWVVVSRVCTWYRLRHIPGPPIAAWSILKSICEQYGPVTRIGPNWVICNNPAEIRRIWSVHSGYQRSPWYKGFRFDPGQDQDSVLTANENKAHHFIRSQLLSGYNGVLNNQEKPVDEQVVKMLGVIERKYVSDSVVGVRPMDMGKTFLHFTQDATAAVGFGQSFRYIEADRDIFGGMAALEAMMLPVQLLALFPPLLTLLKTPPIIALLPKPTDGQGLGRLLGLIKAHVDERYGETRVQGTDVLQDEIDAASRTVARPVAVIKEVLRIWPLITGLMPKVSSSDDVICGVKVPAGTNVAWAPFGIMQNRALFGDDADWFEPQRWLDAEPARLKEMEAVQGLAFAAGTRWECLGIRMAYMELGKVLFELFLRYDFTMTDPTKPFEWINHSFTVHKHMNVNITKRGLGVAI</sequence>
<dbReference type="PANTHER" id="PTHR24305">
    <property type="entry name" value="CYTOCHROME P450"/>
    <property type="match status" value="1"/>
</dbReference>
<accession>A0AA40DRN4</accession>
<feature type="chain" id="PRO_5041456183" evidence="5">
    <location>
        <begin position="22"/>
        <end position="419"/>
    </location>
</feature>
<dbReference type="GeneID" id="85330003"/>
<dbReference type="EMBL" id="JAUIRO010000005">
    <property type="protein sequence ID" value="KAK0713659.1"/>
    <property type="molecule type" value="Genomic_DNA"/>
</dbReference>
<feature type="signal peptide" evidence="5">
    <location>
        <begin position="1"/>
        <end position="21"/>
    </location>
</feature>
<reference evidence="6" key="1">
    <citation type="submission" date="2023-06" db="EMBL/GenBank/DDBJ databases">
        <title>Genome-scale phylogeny and comparative genomics of the fungal order Sordariales.</title>
        <authorList>
            <consortium name="Lawrence Berkeley National Laboratory"/>
            <person name="Hensen N."/>
            <person name="Bonometti L."/>
            <person name="Westerberg I."/>
            <person name="Brannstrom I.O."/>
            <person name="Guillou S."/>
            <person name="Cros-Aarteil S."/>
            <person name="Calhoun S."/>
            <person name="Haridas S."/>
            <person name="Kuo A."/>
            <person name="Mondo S."/>
            <person name="Pangilinan J."/>
            <person name="Riley R."/>
            <person name="LaButti K."/>
            <person name="Andreopoulos B."/>
            <person name="Lipzen A."/>
            <person name="Chen C."/>
            <person name="Yanf M."/>
            <person name="Daum C."/>
            <person name="Ng V."/>
            <person name="Clum A."/>
            <person name="Steindorff A."/>
            <person name="Ohm R."/>
            <person name="Martin F."/>
            <person name="Silar P."/>
            <person name="Natvig D."/>
            <person name="Lalanne C."/>
            <person name="Gautier V."/>
            <person name="Ament-velasquez S.L."/>
            <person name="Kruys A."/>
            <person name="Hutchinson M.I."/>
            <person name="Powell A.J."/>
            <person name="Barry K."/>
            <person name="Miller A.N."/>
            <person name="Grigoriev I.V."/>
            <person name="Debuchy R."/>
            <person name="Gladieux P."/>
            <person name="Thoren M.H."/>
            <person name="Johannesson H."/>
        </authorList>
    </citation>
    <scope>NUCLEOTIDE SEQUENCE</scope>
    <source>
        <strain evidence="6">SMH2392-1A</strain>
    </source>
</reference>
<dbReference type="AlphaFoldDB" id="A0AA40DRN4"/>
<proteinExistence type="inferred from homology"/>
<dbReference type="PANTHER" id="PTHR24305:SF166">
    <property type="entry name" value="CYTOCHROME P450 12A4, MITOCHONDRIAL-RELATED"/>
    <property type="match status" value="1"/>
</dbReference>
<evidence type="ECO:0000256" key="3">
    <source>
        <dbReference type="ARBA" id="ARBA00022723"/>
    </source>
</evidence>
<gene>
    <name evidence="6" type="ORF">B0T26DRAFT_783005</name>
</gene>
<dbReference type="SUPFAM" id="SSF48264">
    <property type="entry name" value="Cytochrome P450"/>
    <property type="match status" value="1"/>
</dbReference>
<organism evidence="6 7">
    <name type="scientific">Lasiosphaeria miniovina</name>
    <dbReference type="NCBI Taxonomy" id="1954250"/>
    <lineage>
        <taxon>Eukaryota</taxon>
        <taxon>Fungi</taxon>
        <taxon>Dikarya</taxon>
        <taxon>Ascomycota</taxon>
        <taxon>Pezizomycotina</taxon>
        <taxon>Sordariomycetes</taxon>
        <taxon>Sordariomycetidae</taxon>
        <taxon>Sordariales</taxon>
        <taxon>Lasiosphaeriaceae</taxon>
        <taxon>Lasiosphaeria</taxon>
    </lineage>
</organism>
<dbReference type="GO" id="GO:0020037">
    <property type="term" value="F:heme binding"/>
    <property type="evidence" value="ECO:0007669"/>
    <property type="project" value="InterPro"/>
</dbReference>
<dbReference type="Proteomes" id="UP001172101">
    <property type="component" value="Unassembled WGS sequence"/>
</dbReference>
<keyword evidence="2" id="KW-0349">Heme</keyword>
<keyword evidence="5" id="KW-0732">Signal</keyword>
<dbReference type="Pfam" id="PF00067">
    <property type="entry name" value="p450"/>
    <property type="match status" value="1"/>
</dbReference>